<dbReference type="InterPro" id="IPR038923">
    <property type="entry name" value="Centrobin"/>
</dbReference>
<feature type="region of interest" description="Disordered" evidence="2">
    <location>
        <begin position="629"/>
        <end position="660"/>
    </location>
</feature>
<evidence type="ECO:0000256" key="2">
    <source>
        <dbReference type="SAM" id="MobiDB-lite"/>
    </source>
</evidence>
<dbReference type="PANTHER" id="PTHR34439:SF1">
    <property type="entry name" value="CENTROBIN"/>
    <property type="match status" value="1"/>
</dbReference>
<gene>
    <name evidence="4" type="primary">CNTROB</name>
</gene>
<feature type="compositionally biased region" description="Low complexity" evidence="2">
    <location>
        <begin position="727"/>
        <end position="737"/>
    </location>
</feature>
<name>A0A6P6HJY2_PUMCO</name>
<feature type="region of interest" description="Disordered" evidence="2">
    <location>
        <begin position="418"/>
        <end position="565"/>
    </location>
</feature>
<feature type="compositionally biased region" description="Basic and acidic residues" evidence="2">
    <location>
        <begin position="697"/>
        <end position="723"/>
    </location>
</feature>
<evidence type="ECO:0000313" key="4">
    <source>
        <dbReference type="RefSeq" id="XP_025776080.1"/>
    </source>
</evidence>
<feature type="coiled-coil region" evidence="1">
    <location>
        <begin position="168"/>
        <end position="350"/>
    </location>
</feature>
<sequence>MVRSISLRWKVFGVNFRACSRPPVIQPIVRDPLTPGAGSERREEDSFDSDSTATLLNTRPLQDLSPSSSAQALEELFPRYASLRPGPPLNPPDFQGLRDALDSEHTRRKHCERHIQSLQTRVLELQQQLAVAVTADRKKDVMIEQLDKTLARVVEGWNRHEAERAEVLRGLQEERQAAELTRSKQQETVTHLEQSLSEAMEALSREQEGARLQQRERETLEEERQALTLSLELEQQRCRALQEERDEARAGQLSEHRQLETLKVALEGERQAWAEQERQLEERHRALRDDVQAQLEQEKGNTQREAQAAREAQQQLALAQSEVRRLEGELDTARRERDALQLEMSLVQARYESQRVQLESDLAVRLEQRVTERLAQAQESSLRQVASLREHHRKQLQDLSGQHQQELSAQLAQFKVEMAEREERQQQVAQDYVPTTSPSSPGPQEPEKGERRLWTRPPVAVALKPVLQQSREAGAEQPPRVLRSPSPDLSPLLGPPFQSQHSFQPLEPKPGLTSSVTSAGAFSTTGAFHPDHRPERPFPEEDPGSDGDGFLKPGLQPPSQLDGLKHFLHQLLETVPQSSEAPSVELLPPKSGPLTVPSWEEAPQVPHLPPPVHKTKVPLAMASSLFRAHELPSSHSQSSGLRAGSPERDERPGGGHGLAPARQLMDVSQLLRLYQARGWGALPAEDLLLYLKRQEHGRTDSRGDNVPRRNTDSRLGEIPRKEIPSQALPRRLAAAAPRTDKPPARRKGGHPAPSSTRSRGGIWR</sequence>
<organism evidence="3 4">
    <name type="scientific">Puma concolor</name>
    <name type="common">Mountain lion</name>
    <name type="synonym">Felis concolor</name>
    <dbReference type="NCBI Taxonomy" id="9696"/>
    <lineage>
        <taxon>Eukaryota</taxon>
        <taxon>Metazoa</taxon>
        <taxon>Chordata</taxon>
        <taxon>Craniata</taxon>
        <taxon>Vertebrata</taxon>
        <taxon>Euteleostomi</taxon>
        <taxon>Mammalia</taxon>
        <taxon>Eutheria</taxon>
        <taxon>Laurasiatheria</taxon>
        <taxon>Carnivora</taxon>
        <taxon>Feliformia</taxon>
        <taxon>Felidae</taxon>
        <taxon>Felinae</taxon>
        <taxon>Puma</taxon>
    </lineage>
</organism>
<dbReference type="RefSeq" id="XP_025776080.1">
    <property type="nucleotide sequence ID" value="XM_025920295.1"/>
</dbReference>
<dbReference type="GO" id="GO:0007099">
    <property type="term" value="P:centriole replication"/>
    <property type="evidence" value="ECO:0007669"/>
    <property type="project" value="InterPro"/>
</dbReference>
<dbReference type="GO" id="GO:1902410">
    <property type="term" value="P:mitotic cytokinetic process"/>
    <property type="evidence" value="ECO:0007669"/>
    <property type="project" value="TreeGrafter"/>
</dbReference>
<reference evidence="4" key="1">
    <citation type="submission" date="2025-08" db="UniProtKB">
        <authorList>
            <consortium name="RefSeq"/>
        </authorList>
    </citation>
    <scope>IDENTIFICATION</scope>
    <source>
        <tissue evidence="4">Blood</tissue>
    </source>
</reference>
<keyword evidence="1" id="KW-0175">Coiled coil</keyword>
<proteinExistence type="predicted"/>
<dbReference type="CTD" id="116840"/>
<dbReference type="GO" id="GO:1902017">
    <property type="term" value="P:regulation of cilium assembly"/>
    <property type="evidence" value="ECO:0007669"/>
    <property type="project" value="InterPro"/>
</dbReference>
<keyword evidence="3" id="KW-1185">Reference proteome</keyword>
<accession>A0A6P6HJY2</accession>
<dbReference type="GO" id="GO:0005814">
    <property type="term" value="C:centriole"/>
    <property type="evidence" value="ECO:0007669"/>
    <property type="project" value="TreeGrafter"/>
</dbReference>
<protein>
    <submittedName>
        <fullName evidence="4">Centrobin</fullName>
    </submittedName>
</protein>
<dbReference type="GeneID" id="112857007"/>
<feature type="compositionally biased region" description="Polar residues" evidence="2">
    <location>
        <begin position="512"/>
        <end position="526"/>
    </location>
</feature>
<dbReference type="AlphaFoldDB" id="A0A6P6HJY2"/>
<evidence type="ECO:0000256" key="1">
    <source>
        <dbReference type="SAM" id="Coils"/>
    </source>
</evidence>
<dbReference type="PANTHER" id="PTHR34439">
    <property type="entry name" value="CENTROBIN"/>
    <property type="match status" value="1"/>
</dbReference>
<dbReference type="GO" id="GO:0005813">
    <property type="term" value="C:centrosome"/>
    <property type="evidence" value="ECO:0007669"/>
    <property type="project" value="TreeGrafter"/>
</dbReference>
<dbReference type="Proteomes" id="UP000515131">
    <property type="component" value="Unplaced"/>
</dbReference>
<evidence type="ECO:0000313" key="3">
    <source>
        <dbReference type="Proteomes" id="UP000515131"/>
    </source>
</evidence>
<feature type="region of interest" description="Disordered" evidence="2">
    <location>
        <begin position="28"/>
        <end position="51"/>
    </location>
</feature>
<feature type="region of interest" description="Disordered" evidence="2">
    <location>
        <begin position="697"/>
        <end position="764"/>
    </location>
</feature>
<dbReference type="GO" id="GO:0051299">
    <property type="term" value="P:centrosome separation"/>
    <property type="evidence" value="ECO:0007669"/>
    <property type="project" value="TreeGrafter"/>
</dbReference>
<feature type="compositionally biased region" description="Basic and acidic residues" evidence="2">
    <location>
        <begin position="529"/>
        <end position="539"/>
    </location>
</feature>
<feature type="compositionally biased region" description="Low complexity" evidence="2">
    <location>
        <begin position="478"/>
        <end position="496"/>
    </location>
</feature>
<dbReference type="KEGG" id="pcoo:112857007"/>